<evidence type="ECO:0000313" key="10">
    <source>
        <dbReference type="Proteomes" id="UP000198577"/>
    </source>
</evidence>
<evidence type="ECO:0000259" key="8">
    <source>
        <dbReference type="PROSITE" id="PS50928"/>
    </source>
</evidence>
<dbReference type="Proteomes" id="UP000198577">
    <property type="component" value="Unassembled WGS sequence"/>
</dbReference>
<dbReference type="PANTHER" id="PTHR43744:SF12">
    <property type="entry name" value="ABC TRANSPORTER PERMEASE PROTEIN MG189-RELATED"/>
    <property type="match status" value="1"/>
</dbReference>
<keyword evidence="6 7" id="KW-0472">Membrane</keyword>
<dbReference type="CDD" id="cd06261">
    <property type="entry name" value="TM_PBP2"/>
    <property type="match status" value="1"/>
</dbReference>
<dbReference type="AlphaFoldDB" id="A0A1I5TAJ1"/>
<dbReference type="Gene3D" id="1.10.3720.10">
    <property type="entry name" value="MetI-like"/>
    <property type="match status" value="1"/>
</dbReference>
<dbReference type="InterPro" id="IPR000515">
    <property type="entry name" value="MetI-like"/>
</dbReference>
<keyword evidence="10" id="KW-1185">Reference proteome</keyword>
<accession>A0A1I5TAJ1</accession>
<evidence type="ECO:0000313" key="9">
    <source>
        <dbReference type="EMBL" id="SFP80069.1"/>
    </source>
</evidence>
<feature type="domain" description="ABC transmembrane type-1" evidence="8">
    <location>
        <begin position="109"/>
        <end position="341"/>
    </location>
</feature>
<evidence type="ECO:0000256" key="6">
    <source>
        <dbReference type="ARBA" id="ARBA00023136"/>
    </source>
</evidence>
<dbReference type="PANTHER" id="PTHR43744">
    <property type="entry name" value="ABC TRANSPORTER PERMEASE PROTEIN MG189-RELATED-RELATED"/>
    <property type="match status" value="1"/>
</dbReference>
<dbReference type="Pfam" id="PF00528">
    <property type="entry name" value="BPD_transp_1"/>
    <property type="match status" value="1"/>
</dbReference>
<feature type="transmembrane region" description="Helical" evidence="7">
    <location>
        <begin position="44"/>
        <end position="66"/>
    </location>
</feature>
<dbReference type="GO" id="GO:0055085">
    <property type="term" value="P:transmembrane transport"/>
    <property type="evidence" value="ECO:0007669"/>
    <property type="project" value="InterPro"/>
</dbReference>
<evidence type="ECO:0000256" key="2">
    <source>
        <dbReference type="ARBA" id="ARBA00022448"/>
    </source>
</evidence>
<evidence type="ECO:0000256" key="3">
    <source>
        <dbReference type="ARBA" id="ARBA00022475"/>
    </source>
</evidence>
<dbReference type="EMBL" id="FOXR01000004">
    <property type="protein sequence ID" value="SFP80069.1"/>
    <property type="molecule type" value="Genomic_DNA"/>
</dbReference>
<feature type="transmembrane region" description="Helical" evidence="7">
    <location>
        <begin position="194"/>
        <end position="213"/>
    </location>
</feature>
<organism evidence="9 10">
    <name type="scientific">Caldicoprobacter faecalis</name>
    <dbReference type="NCBI Taxonomy" id="937334"/>
    <lineage>
        <taxon>Bacteria</taxon>
        <taxon>Bacillati</taxon>
        <taxon>Bacillota</taxon>
        <taxon>Clostridia</taxon>
        <taxon>Caldicoprobacterales</taxon>
        <taxon>Caldicoprobacteraceae</taxon>
        <taxon>Caldicoprobacter</taxon>
    </lineage>
</organism>
<comment type="similarity">
    <text evidence="7">Belongs to the binding-protein-dependent transport system permease family.</text>
</comment>
<sequence length="357" mass="39611">MINSLASIINNITNTSKRNVIVIQKFKTRRKITYSYLKKKTNSVLVMTFKYALIICLSYMILYPLLRMISTTFTHPYDYGSLGSIWIPASPTFDNIKIAAIIMDYPKSVLYTAGSTLSIMLLQVLSAALAGYSFARLKFKGSGLLFALAIFTIIVPPASVMLPQYVFFRNFDILGIFERMTGEKLNLLGKPTSMLILAAMGQGLNGGLFIYIFRQFFKGLPKELEEAAYVDGAGFLRIFFGIVMPLSKPSILTVGVLSFVWNWNDTYFPQLFNPSSNYLRVRLGMLSAPSGGTSNVQLAIGNAISKIPSDVVRLSSASYDSLILTVCSLLVILPLIVFFIIIQKHFIEGIERSGIVG</sequence>
<dbReference type="STRING" id="937334.SAMN05444406_10434"/>
<keyword evidence="2 7" id="KW-0813">Transport</keyword>
<dbReference type="SUPFAM" id="SSF161098">
    <property type="entry name" value="MetI-like"/>
    <property type="match status" value="1"/>
</dbReference>
<evidence type="ECO:0000256" key="4">
    <source>
        <dbReference type="ARBA" id="ARBA00022692"/>
    </source>
</evidence>
<keyword evidence="9" id="KW-0762">Sugar transport</keyword>
<dbReference type="PROSITE" id="PS50928">
    <property type="entry name" value="ABC_TM1"/>
    <property type="match status" value="1"/>
</dbReference>
<dbReference type="OrthoDB" id="9787837at2"/>
<keyword evidence="3" id="KW-1003">Cell membrane</keyword>
<feature type="transmembrane region" description="Helical" evidence="7">
    <location>
        <begin position="109"/>
        <end position="132"/>
    </location>
</feature>
<dbReference type="InterPro" id="IPR035906">
    <property type="entry name" value="MetI-like_sf"/>
</dbReference>
<feature type="transmembrane region" description="Helical" evidence="7">
    <location>
        <begin position="234"/>
        <end position="261"/>
    </location>
</feature>
<evidence type="ECO:0000256" key="7">
    <source>
        <dbReference type="RuleBase" id="RU363032"/>
    </source>
</evidence>
<comment type="subcellular location">
    <subcellularLocation>
        <location evidence="1 7">Cell membrane</location>
        <topology evidence="1 7">Multi-pass membrane protein</topology>
    </subcellularLocation>
</comment>
<keyword evidence="4 7" id="KW-0812">Transmembrane</keyword>
<reference evidence="9 10" key="1">
    <citation type="submission" date="2016-10" db="EMBL/GenBank/DDBJ databases">
        <authorList>
            <person name="de Groot N.N."/>
        </authorList>
    </citation>
    <scope>NUCLEOTIDE SEQUENCE [LARGE SCALE GENOMIC DNA]</scope>
    <source>
        <strain evidence="9 10">DSM 20678</strain>
    </source>
</reference>
<dbReference type="GO" id="GO:0005886">
    <property type="term" value="C:plasma membrane"/>
    <property type="evidence" value="ECO:0007669"/>
    <property type="project" value="UniProtKB-SubCell"/>
</dbReference>
<name>A0A1I5TAJ1_9FIRM</name>
<keyword evidence="5 7" id="KW-1133">Transmembrane helix</keyword>
<evidence type="ECO:0000256" key="5">
    <source>
        <dbReference type="ARBA" id="ARBA00022989"/>
    </source>
</evidence>
<gene>
    <name evidence="9" type="ORF">SAMN05444406_10434</name>
</gene>
<feature type="transmembrane region" description="Helical" evidence="7">
    <location>
        <begin position="144"/>
        <end position="167"/>
    </location>
</feature>
<feature type="transmembrane region" description="Helical" evidence="7">
    <location>
        <begin position="322"/>
        <end position="342"/>
    </location>
</feature>
<evidence type="ECO:0000256" key="1">
    <source>
        <dbReference type="ARBA" id="ARBA00004651"/>
    </source>
</evidence>
<dbReference type="RefSeq" id="WP_025747145.1">
    <property type="nucleotide sequence ID" value="NZ_FOXR01000004.1"/>
</dbReference>
<protein>
    <submittedName>
        <fullName evidence="9">Multiple sugar transport system permease protein</fullName>
    </submittedName>
</protein>
<proteinExistence type="inferred from homology"/>